<dbReference type="PANTHER" id="PTHR22872">
    <property type="entry name" value="BTK-BINDING PROTEIN-RELATED"/>
    <property type="match status" value="1"/>
</dbReference>
<dbReference type="InterPro" id="IPR000210">
    <property type="entry name" value="BTB/POZ_dom"/>
</dbReference>
<dbReference type="SUPFAM" id="SSF50985">
    <property type="entry name" value="RCC1/BLIP-II"/>
    <property type="match status" value="1"/>
</dbReference>
<dbReference type="PROSITE" id="PS50097">
    <property type="entry name" value="BTB"/>
    <property type="match status" value="1"/>
</dbReference>
<dbReference type="OrthoDB" id="10256179at2759"/>
<dbReference type="EMBL" id="JAANIB010001019">
    <property type="protein sequence ID" value="KAG5344467.1"/>
    <property type="molecule type" value="Genomic_DNA"/>
</dbReference>
<feature type="repeat" description="RCC1" evidence="2">
    <location>
        <begin position="193"/>
        <end position="280"/>
    </location>
</feature>
<name>A0A836FT21_9HYME</name>
<feature type="non-terminal residue" evidence="4">
    <location>
        <position position="1"/>
    </location>
</feature>
<dbReference type="InterPro" id="IPR011333">
    <property type="entry name" value="SKP1/BTB/POZ_sf"/>
</dbReference>
<dbReference type="InterPro" id="IPR000408">
    <property type="entry name" value="Reg_chr_condens"/>
</dbReference>
<protein>
    <submittedName>
        <fullName evidence="4">RCBT1 protein</fullName>
    </submittedName>
</protein>
<evidence type="ECO:0000259" key="3">
    <source>
        <dbReference type="PROSITE" id="PS50097"/>
    </source>
</evidence>
<sequence>MCSDLRSWPIFSSLESEFISQIHMIMIFGKLHKKTLIVTRDKMVYVLDLYDCLKTGNKTSTPYLKEIEDLRGKDIKTFAYGMGPHILALTNGGEVYSCDNVDCQLENGICKFTLMKMSMIKNNQNMRVVDIACGCYHSIILTENDEVYAWGSNNSGQMDNSIYGLSTTPKLVLSNVVCISCGNDFTIAVTRNGKVYGWGRNNVGQLGIGNHGSKNATQQTLSIETNNINDLLHVRRHCGYMRRGRLENKNMMPQLIDMGEDLVVVKVTCGFEHTLALTDKGNIYAWGGNMFGQLGIGNQTECCKPIMVKQIEKMRWIDITAMNNSSIAVTEAGRVYIWGVDCHSNNIVTPTITSSSNIPDMLVHYGSKHYGQYTMVMQKSMILDEEPNILECLRIAFDNSSTSDLKIQVEGKCIHVHKALLKIRSLHFRNMFEHDWTENNQNVVKINTFSYVVYKAYLKYLYTNTVDLPFKNISELFDLANAYFENTLKKQCIRIIKQGITVSDVAYFYSIAVKYNIKELEEFCVQLAVSHMTTVVETENFAKLDQNLMKTFIIKASKAGCFKN</sequence>
<feature type="repeat" description="RCC1" evidence="2">
    <location>
        <begin position="281"/>
        <end position="332"/>
    </location>
</feature>
<dbReference type="PRINTS" id="PR00633">
    <property type="entry name" value="RCCNDNSATION"/>
</dbReference>
<dbReference type="SMART" id="SM00225">
    <property type="entry name" value="BTB"/>
    <property type="match status" value="1"/>
</dbReference>
<gene>
    <name evidence="4" type="primary">Rcbtb1_20</name>
    <name evidence="4" type="ORF">G6Z77_0007866</name>
</gene>
<feature type="domain" description="BTB" evidence="3">
    <location>
        <begin position="403"/>
        <end position="470"/>
    </location>
</feature>
<dbReference type="Proteomes" id="UP000670152">
    <property type="component" value="Unassembled WGS sequence"/>
</dbReference>
<dbReference type="Gene3D" id="3.30.710.10">
    <property type="entry name" value="Potassium Channel Kv1.1, Chain A"/>
    <property type="match status" value="1"/>
</dbReference>
<dbReference type="PROSITE" id="PS50012">
    <property type="entry name" value="RCC1_3"/>
    <property type="match status" value="3"/>
</dbReference>
<reference evidence="4 5" key="1">
    <citation type="submission" date="2020-02" db="EMBL/GenBank/DDBJ databases">
        <title>Relaxed selection underlies rapid genomic changes in the transitions from sociality to social parasitism in ants.</title>
        <authorList>
            <person name="Bi X."/>
        </authorList>
    </citation>
    <scope>NUCLEOTIDE SEQUENCE [LARGE SCALE GENOMIC DNA]</scope>
    <source>
        <strain evidence="4">BGI-DK2014b</strain>
        <tissue evidence="4">Whole body</tissue>
    </source>
</reference>
<dbReference type="CDD" id="cd18298">
    <property type="entry name" value="BTB_POZ_RCBTB1_2"/>
    <property type="match status" value="1"/>
</dbReference>
<keyword evidence="5" id="KW-1185">Reference proteome</keyword>
<dbReference type="InterPro" id="IPR058923">
    <property type="entry name" value="RCC1-like_dom"/>
</dbReference>
<dbReference type="InterPro" id="IPR051625">
    <property type="entry name" value="Signaling_Regulatory_Domain"/>
</dbReference>
<evidence type="ECO:0000256" key="1">
    <source>
        <dbReference type="ARBA" id="ARBA00022737"/>
    </source>
</evidence>
<feature type="non-terminal residue" evidence="4">
    <location>
        <position position="564"/>
    </location>
</feature>
<dbReference type="Gene3D" id="2.130.10.30">
    <property type="entry name" value="Regulator of chromosome condensation 1/beta-lactamase-inhibitor protein II"/>
    <property type="match status" value="1"/>
</dbReference>
<dbReference type="AlphaFoldDB" id="A0A836FT21"/>
<comment type="caution">
    <text evidence="4">The sequence shown here is derived from an EMBL/GenBank/DDBJ whole genome shotgun (WGS) entry which is preliminary data.</text>
</comment>
<dbReference type="InterPro" id="IPR009091">
    <property type="entry name" value="RCC1/BLIP-II"/>
</dbReference>
<evidence type="ECO:0000256" key="2">
    <source>
        <dbReference type="PROSITE-ProRule" id="PRU00235"/>
    </source>
</evidence>
<dbReference type="Pfam" id="PF25390">
    <property type="entry name" value="WD40_RLD"/>
    <property type="match status" value="1"/>
</dbReference>
<feature type="repeat" description="RCC1" evidence="2">
    <location>
        <begin position="145"/>
        <end position="192"/>
    </location>
</feature>
<evidence type="ECO:0000313" key="4">
    <source>
        <dbReference type="EMBL" id="KAG5344467.1"/>
    </source>
</evidence>
<keyword evidence="1" id="KW-0677">Repeat</keyword>
<organism evidence="4 5">
    <name type="scientific">Acromyrmex heyeri</name>
    <dbReference type="NCBI Taxonomy" id="230685"/>
    <lineage>
        <taxon>Eukaryota</taxon>
        <taxon>Metazoa</taxon>
        <taxon>Ecdysozoa</taxon>
        <taxon>Arthropoda</taxon>
        <taxon>Hexapoda</taxon>
        <taxon>Insecta</taxon>
        <taxon>Pterygota</taxon>
        <taxon>Neoptera</taxon>
        <taxon>Endopterygota</taxon>
        <taxon>Hymenoptera</taxon>
        <taxon>Apocrita</taxon>
        <taxon>Aculeata</taxon>
        <taxon>Formicoidea</taxon>
        <taxon>Formicidae</taxon>
        <taxon>Myrmicinae</taxon>
        <taxon>Acromyrmex</taxon>
    </lineage>
</organism>
<dbReference type="SUPFAM" id="SSF54695">
    <property type="entry name" value="POZ domain"/>
    <property type="match status" value="1"/>
</dbReference>
<evidence type="ECO:0000313" key="5">
    <source>
        <dbReference type="Proteomes" id="UP000670152"/>
    </source>
</evidence>
<proteinExistence type="predicted"/>
<dbReference type="CDD" id="cd18498">
    <property type="entry name" value="BACK_RCBTB1_2"/>
    <property type="match status" value="1"/>
</dbReference>
<dbReference type="PROSITE" id="PS00626">
    <property type="entry name" value="RCC1_2"/>
    <property type="match status" value="1"/>
</dbReference>
<accession>A0A836FT21</accession>
<dbReference type="Pfam" id="PF00651">
    <property type="entry name" value="BTB"/>
    <property type="match status" value="1"/>
</dbReference>